<keyword evidence="2" id="KW-1185">Reference proteome</keyword>
<dbReference type="Proteomes" id="UP001458880">
    <property type="component" value="Unassembled WGS sequence"/>
</dbReference>
<evidence type="ECO:0000313" key="2">
    <source>
        <dbReference type="Proteomes" id="UP001458880"/>
    </source>
</evidence>
<reference evidence="1 2" key="1">
    <citation type="journal article" date="2024" name="BMC Genomics">
        <title>De novo assembly and annotation of Popillia japonica's genome with initial clues to its potential as an invasive pest.</title>
        <authorList>
            <person name="Cucini C."/>
            <person name="Boschi S."/>
            <person name="Funari R."/>
            <person name="Cardaioli E."/>
            <person name="Iannotti N."/>
            <person name="Marturano G."/>
            <person name="Paoli F."/>
            <person name="Bruttini M."/>
            <person name="Carapelli A."/>
            <person name="Frati F."/>
            <person name="Nardi F."/>
        </authorList>
    </citation>
    <scope>NUCLEOTIDE SEQUENCE [LARGE SCALE GENOMIC DNA]</scope>
    <source>
        <strain evidence="1">DMR45628</strain>
    </source>
</reference>
<name>A0AAW1ISV0_POPJA</name>
<dbReference type="AlphaFoldDB" id="A0AAW1ISV0"/>
<evidence type="ECO:0000313" key="1">
    <source>
        <dbReference type="EMBL" id="KAK9693000.1"/>
    </source>
</evidence>
<comment type="caution">
    <text evidence="1">The sequence shown here is derived from an EMBL/GenBank/DDBJ whole genome shotgun (WGS) entry which is preliminary data.</text>
</comment>
<accession>A0AAW1ISV0</accession>
<gene>
    <name evidence="1" type="ORF">QE152_g34494</name>
</gene>
<sequence>MASAHAKPPEKNFCGNRTNIANSLKCKPRRVYVNILPDTNEFQPQIAGSVVQVKRCLGFDGVRRCVSAKSVNVSVKVNMVKNNKCRVFLVEQHVKCKEETIQPKKEEVKPQLCDAGKRWNQEKSVCECHSKCTTGSTFSTELCSCLPHSQLKRTSSKT</sequence>
<organism evidence="1 2">
    <name type="scientific">Popillia japonica</name>
    <name type="common">Japanese beetle</name>
    <dbReference type="NCBI Taxonomy" id="7064"/>
    <lineage>
        <taxon>Eukaryota</taxon>
        <taxon>Metazoa</taxon>
        <taxon>Ecdysozoa</taxon>
        <taxon>Arthropoda</taxon>
        <taxon>Hexapoda</taxon>
        <taxon>Insecta</taxon>
        <taxon>Pterygota</taxon>
        <taxon>Neoptera</taxon>
        <taxon>Endopterygota</taxon>
        <taxon>Coleoptera</taxon>
        <taxon>Polyphaga</taxon>
        <taxon>Scarabaeiformia</taxon>
        <taxon>Scarabaeidae</taxon>
        <taxon>Rutelinae</taxon>
        <taxon>Popillia</taxon>
    </lineage>
</organism>
<protein>
    <submittedName>
        <fullName evidence="1">Uncharacterized protein</fullName>
    </submittedName>
</protein>
<dbReference type="EMBL" id="JASPKY010000556">
    <property type="protein sequence ID" value="KAK9693000.1"/>
    <property type="molecule type" value="Genomic_DNA"/>
</dbReference>
<dbReference type="InterPro" id="IPR029034">
    <property type="entry name" value="Cystine-knot_cytokine"/>
</dbReference>
<proteinExistence type="predicted"/>
<dbReference type="SUPFAM" id="SSF57501">
    <property type="entry name" value="Cystine-knot cytokines"/>
    <property type="match status" value="1"/>
</dbReference>